<feature type="non-terminal residue" evidence="2">
    <location>
        <position position="1"/>
    </location>
</feature>
<protein>
    <recommendedName>
        <fullName evidence="1">PKD domain-containing protein</fullName>
    </recommendedName>
</protein>
<dbReference type="AlphaFoldDB" id="A0ABD0QPQ0"/>
<sequence>GDTTSTRYQVDLMDGVRAIYENLTVTDEPIQHRYEKPGVYRVNVKAENSAGHDQATLYIQVT</sequence>
<dbReference type="InterPro" id="IPR000601">
    <property type="entry name" value="PKD_dom"/>
</dbReference>
<organism evidence="2 3">
    <name type="scientific">Cirrhinus mrigala</name>
    <name type="common">Mrigala</name>
    <dbReference type="NCBI Taxonomy" id="683832"/>
    <lineage>
        <taxon>Eukaryota</taxon>
        <taxon>Metazoa</taxon>
        <taxon>Chordata</taxon>
        <taxon>Craniata</taxon>
        <taxon>Vertebrata</taxon>
        <taxon>Euteleostomi</taxon>
        <taxon>Actinopterygii</taxon>
        <taxon>Neopterygii</taxon>
        <taxon>Teleostei</taxon>
        <taxon>Ostariophysi</taxon>
        <taxon>Cypriniformes</taxon>
        <taxon>Cyprinidae</taxon>
        <taxon>Labeoninae</taxon>
        <taxon>Labeonini</taxon>
        <taxon>Cirrhinus</taxon>
    </lineage>
</organism>
<dbReference type="EMBL" id="JAMKFB020000007">
    <property type="protein sequence ID" value="KAL0188213.1"/>
    <property type="molecule type" value="Genomic_DNA"/>
</dbReference>
<evidence type="ECO:0000313" key="3">
    <source>
        <dbReference type="Proteomes" id="UP001529510"/>
    </source>
</evidence>
<proteinExistence type="predicted"/>
<accession>A0ABD0QPQ0</accession>
<dbReference type="PANTHER" id="PTHR12106:SF9">
    <property type="entry name" value="VPS10 DOMAIN-CONTAINING RECEPTOR SORCS2"/>
    <property type="match status" value="1"/>
</dbReference>
<dbReference type="InterPro" id="IPR013783">
    <property type="entry name" value="Ig-like_fold"/>
</dbReference>
<dbReference type="Gene3D" id="2.60.40.10">
    <property type="entry name" value="Immunoglobulins"/>
    <property type="match status" value="1"/>
</dbReference>
<dbReference type="Proteomes" id="UP001529510">
    <property type="component" value="Unassembled WGS sequence"/>
</dbReference>
<comment type="caution">
    <text evidence="2">The sequence shown here is derived from an EMBL/GenBank/DDBJ whole genome shotgun (WGS) entry which is preliminary data.</text>
</comment>
<dbReference type="InterPro" id="IPR035986">
    <property type="entry name" value="PKD_dom_sf"/>
</dbReference>
<feature type="non-terminal residue" evidence="2">
    <location>
        <position position="62"/>
    </location>
</feature>
<evidence type="ECO:0000259" key="1">
    <source>
        <dbReference type="PROSITE" id="PS50093"/>
    </source>
</evidence>
<gene>
    <name evidence="2" type="ORF">M9458_015312</name>
</gene>
<keyword evidence="3" id="KW-1185">Reference proteome</keyword>
<name>A0ABD0QPQ0_CIRMR</name>
<dbReference type="PROSITE" id="PS50093">
    <property type="entry name" value="PKD"/>
    <property type="match status" value="1"/>
</dbReference>
<dbReference type="InterPro" id="IPR050310">
    <property type="entry name" value="VPS10-sortilin"/>
</dbReference>
<evidence type="ECO:0000313" key="2">
    <source>
        <dbReference type="EMBL" id="KAL0188213.1"/>
    </source>
</evidence>
<reference evidence="2 3" key="1">
    <citation type="submission" date="2024-05" db="EMBL/GenBank/DDBJ databases">
        <title>Genome sequencing and assembly of Indian major carp, Cirrhinus mrigala (Hamilton, 1822).</title>
        <authorList>
            <person name="Mohindra V."/>
            <person name="Chowdhury L.M."/>
            <person name="Lal K."/>
            <person name="Jena J.K."/>
        </authorList>
    </citation>
    <scope>NUCLEOTIDE SEQUENCE [LARGE SCALE GENOMIC DNA]</scope>
    <source>
        <strain evidence="2">CM1030</strain>
        <tissue evidence="2">Blood</tissue>
    </source>
</reference>
<dbReference type="Pfam" id="PF18911">
    <property type="entry name" value="PKD_4"/>
    <property type="match status" value="1"/>
</dbReference>
<dbReference type="PANTHER" id="PTHR12106">
    <property type="entry name" value="SORTILIN RELATED"/>
    <property type="match status" value="1"/>
</dbReference>
<dbReference type="SUPFAM" id="SSF49299">
    <property type="entry name" value="PKD domain"/>
    <property type="match status" value="1"/>
</dbReference>
<feature type="domain" description="PKD" evidence="1">
    <location>
        <begin position="1"/>
        <end position="62"/>
    </location>
</feature>